<evidence type="ECO:0000256" key="4">
    <source>
        <dbReference type="ARBA" id="ARBA00022692"/>
    </source>
</evidence>
<name>A0A673WHR1_SALTR</name>
<organism evidence="16 17">
    <name type="scientific">Salmo trutta</name>
    <name type="common">Brown trout</name>
    <dbReference type="NCBI Taxonomy" id="8032"/>
    <lineage>
        <taxon>Eukaryota</taxon>
        <taxon>Metazoa</taxon>
        <taxon>Chordata</taxon>
        <taxon>Craniata</taxon>
        <taxon>Vertebrata</taxon>
        <taxon>Euteleostomi</taxon>
        <taxon>Actinopterygii</taxon>
        <taxon>Neopterygii</taxon>
        <taxon>Teleostei</taxon>
        <taxon>Protacanthopterygii</taxon>
        <taxon>Salmoniformes</taxon>
        <taxon>Salmonidae</taxon>
        <taxon>Salmoninae</taxon>
        <taxon>Salmo</taxon>
    </lineage>
</organism>
<dbReference type="Pfam" id="PF00002">
    <property type="entry name" value="7tm_2"/>
    <property type="match status" value="1"/>
</dbReference>
<dbReference type="PROSITE" id="PS00650">
    <property type="entry name" value="G_PROTEIN_RECEP_F2_2"/>
    <property type="match status" value="1"/>
</dbReference>
<reference evidence="16" key="2">
    <citation type="submission" date="2025-09" db="UniProtKB">
        <authorList>
            <consortium name="Ensembl"/>
        </authorList>
    </citation>
    <scope>IDENTIFICATION</scope>
</reference>
<dbReference type="SMART" id="SM00008">
    <property type="entry name" value="HormR"/>
    <property type="match status" value="1"/>
</dbReference>
<feature type="compositionally biased region" description="Basic residues" evidence="11">
    <location>
        <begin position="439"/>
        <end position="448"/>
    </location>
</feature>
<keyword evidence="3" id="KW-1003">Cell membrane</keyword>
<feature type="transmembrane region" description="Helical" evidence="12">
    <location>
        <begin position="228"/>
        <end position="248"/>
    </location>
</feature>
<evidence type="ECO:0000259" key="15">
    <source>
        <dbReference type="PROSITE" id="PS50261"/>
    </source>
</evidence>
<accession>A0A673WHR1</accession>
<feature type="transmembrane region" description="Helical" evidence="12">
    <location>
        <begin position="202"/>
        <end position="221"/>
    </location>
</feature>
<gene>
    <name evidence="16" type="primary">LOC115206008</name>
</gene>
<proteinExistence type="inferred from homology"/>
<keyword evidence="10" id="KW-0807">Transducer</keyword>
<dbReference type="AlphaFoldDB" id="A0A673WHR1"/>
<evidence type="ECO:0000256" key="9">
    <source>
        <dbReference type="ARBA" id="ARBA00023180"/>
    </source>
</evidence>
<feature type="transmembrane region" description="Helical" evidence="12">
    <location>
        <begin position="268"/>
        <end position="289"/>
    </location>
</feature>
<dbReference type="GO" id="GO:0017046">
    <property type="term" value="F:peptide hormone binding"/>
    <property type="evidence" value="ECO:0007669"/>
    <property type="project" value="TreeGrafter"/>
</dbReference>
<keyword evidence="9" id="KW-0325">Glycoprotein</keyword>
<dbReference type="PANTHER" id="PTHR45620:SF5">
    <property type="entry name" value="GASTRIC INHIBITORY POLYPEPTIDE RECEPTOR"/>
    <property type="match status" value="1"/>
</dbReference>
<feature type="domain" description="G-protein coupled receptors family 2 profile 2" evidence="15">
    <location>
        <begin position="130"/>
        <end position="367"/>
    </location>
</feature>
<evidence type="ECO:0000313" key="17">
    <source>
        <dbReference type="Proteomes" id="UP000472277"/>
    </source>
</evidence>
<keyword evidence="5 12" id="KW-1133">Transmembrane helix</keyword>
<dbReference type="PROSITE" id="PS00649">
    <property type="entry name" value="G_PROTEIN_RECEP_F2_1"/>
    <property type="match status" value="1"/>
</dbReference>
<evidence type="ECO:0000256" key="11">
    <source>
        <dbReference type="SAM" id="MobiDB-lite"/>
    </source>
</evidence>
<evidence type="ECO:0000256" key="8">
    <source>
        <dbReference type="ARBA" id="ARBA00023170"/>
    </source>
</evidence>
<dbReference type="GO" id="GO:0007166">
    <property type="term" value="P:cell surface receptor signaling pathway"/>
    <property type="evidence" value="ECO:0007669"/>
    <property type="project" value="InterPro"/>
</dbReference>
<evidence type="ECO:0000313" key="16">
    <source>
        <dbReference type="Ensembl" id="ENSSTUP00000008307.1"/>
    </source>
</evidence>
<evidence type="ECO:0000256" key="7">
    <source>
        <dbReference type="ARBA" id="ARBA00023136"/>
    </source>
</evidence>
<dbReference type="CDD" id="cd15929">
    <property type="entry name" value="7tmB1_GlucagonR-like"/>
    <property type="match status" value="1"/>
</dbReference>
<evidence type="ECO:0000256" key="5">
    <source>
        <dbReference type="ARBA" id="ARBA00022989"/>
    </source>
</evidence>
<feature type="transmembrane region" description="Helical" evidence="12">
    <location>
        <begin position="310"/>
        <end position="331"/>
    </location>
</feature>
<dbReference type="PANTHER" id="PTHR45620">
    <property type="entry name" value="PDF RECEPTOR-LIKE PROTEIN-RELATED"/>
    <property type="match status" value="1"/>
</dbReference>
<dbReference type="PRINTS" id="PR01129">
    <property type="entry name" value="GIPRECEPTOR"/>
</dbReference>
<evidence type="ECO:0000256" key="10">
    <source>
        <dbReference type="ARBA" id="ARBA00023224"/>
    </source>
</evidence>
<dbReference type="PROSITE" id="PS50227">
    <property type="entry name" value="G_PROTEIN_RECEP_F2_3"/>
    <property type="match status" value="1"/>
</dbReference>
<evidence type="ECO:0000256" key="2">
    <source>
        <dbReference type="ARBA" id="ARBA00005314"/>
    </source>
</evidence>
<keyword evidence="17" id="KW-1185">Reference proteome</keyword>
<evidence type="ECO:0000256" key="13">
    <source>
        <dbReference type="SAM" id="SignalP"/>
    </source>
</evidence>
<dbReference type="InterPro" id="IPR000832">
    <property type="entry name" value="GPCR_2_secretin-like"/>
</dbReference>
<dbReference type="FunFam" id="1.20.1070.10:FF:000133">
    <property type="entry name" value="Glucagon receptor a"/>
    <property type="match status" value="1"/>
</dbReference>
<evidence type="ECO:0000259" key="14">
    <source>
        <dbReference type="PROSITE" id="PS50227"/>
    </source>
</evidence>
<dbReference type="GO" id="GO:0007188">
    <property type="term" value="P:adenylate cyclase-modulating G protein-coupled receptor signaling pathway"/>
    <property type="evidence" value="ECO:0007669"/>
    <property type="project" value="TreeGrafter"/>
</dbReference>
<evidence type="ECO:0000256" key="3">
    <source>
        <dbReference type="ARBA" id="ARBA00022475"/>
    </source>
</evidence>
<keyword evidence="13" id="KW-0732">Signal</keyword>
<keyword evidence="7 12" id="KW-0472">Membrane</keyword>
<dbReference type="GO" id="GO:0005886">
    <property type="term" value="C:plasma membrane"/>
    <property type="evidence" value="ECO:0007669"/>
    <property type="project" value="UniProtKB-SubCell"/>
</dbReference>
<feature type="region of interest" description="Disordered" evidence="11">
    <location>
        <begin position="392"/>
        <end position="448"/>
    </location>
</feature>
<evidence type="ECO:0000256" key="12">
    <source>
        <dbReference type="SAM" id="Phobius"/>
    </source>
</evidence>
<dbReference type="PRINTS" id="PR00249">
    <property type="entry name" value="GPCRSECRETIN"/>
</dbReference>
<dbReference type="SUPFAM" id="SSF81321">
    <property type="entry name" value="Family A G protein-coupled receptor-like"/>
    <property type="match status" value="1"/>
</dbReference>
<comment type="subcellular location">
    <subcellularLocation>
        <location evidence="1">Cell membrane</location>
        <topology evidence="1">Multi-pass membrane protein</topology>
    </subcellularLocation>
</comment>
<reference evidence="16" key="1">
    <citation type="submission" date="2025-08" db="UniProtKB">
        <authorList>
            <consortium name="Ensembl"/>
        </authorList>
    </citation>
    <scope>IDENTIFICATION</scope>
</reference>
<dbReference type="InterPro" id="IPR017981">
    <property type="entry name" value="GPCR_2-like_7TM"/>
</dbReference>
<evidence type="ECO:0000256" key="6">
    <source>
        <dbReference type="ARBA" id="ARBA00023040"/>
    </source>
</evidence>
<dbReference type="InterPro" id="IPR050332">
    <property type="entry name" value="GPCR_2"/>
</dbReference>
<dbReference type="InterPro" id="IPR036445">
    <property type="entry name" value="GPCR_2_extracell_dom_sf"/>
</dbReference>
<feature type="signal peptide" evidence="13">
    <location>
        <begin position="1"/>
        <end position="20"/>
    </location>
</feature>
<sequence length="487" mass="55854">MKTPAILILSVLCRTVLVSTKTVKHTVEEWNRYRNECLLRMSTDLTPPGLFCGRMFDMYACWPEGVPNTTVKVPCPWYLPWYNQGTEAFLNFEYTPAVHENSHQQKSDQIKILHLYMTYTVHDAGKNFVIQKLRCTRNYIHTNLFASFILRAISILTRDAVLTRDTPEFRDNRDVSNILSDKALSGCRVAQVLMQYCVGANYYWLLVEGLYLHNLLVLMVFSENSYFCGYLFIGWGSPVLFVVPWIIVRYLYENTRCWEINENMSYWWIIRTPILLAILVNFFIFIRIIQILVSKLKANQMRYTDYKFRLAKSTLTLIPLLGIHEVVFAVMSEEQTEGVLRNINLFFELFFNSFQGLLVAILYCFVNKEVQSEIKKKWQRWKLGMTVLDDLRNTGSNTPQGGTGGGQCHHDPPCQPDCPQEDTHNLFTDASASGPHPPPRPHNHPGAKKGKAYCYISARKQVLNGLDGAPLGNGGGEGAIKYSESYC</sequence>
<dbReference type="InterPro" id="IPR017983">
    <property type="entry name" value="GPCR_2_secretin-like_CS"/>
</dbReference>
<dbReference type="GO" id="GO:0016519">
    <property type="term" value="F:gastric inhibitory peptide receptor activity"/>
    <property type="evidence" value="ECO:0007669"/>
    <property type="project" value="InterPro"/>
</dbReference>
<dbReference type="GO" id="GO:0008528">
    <property type="term" value="F:G protein-coupled peptide receptor activity"/>
    <property type="evidence" value="ECO:0007669"/>
    <property type="project" value="TreeGrafter"/>
</dbReference>
<comment type="similarity">
    <text evidence="2">Belongs to the G-protein coupled receptor 2 family.</text>
</comment>
<dbReference type="Gene3D" id="1.20.1070.10">
    <property type="entry name" value="Rhodopsin 7-helix transmembrane proteins"/>
    <property type="match status" value="1"/>
</dbReference>
<feature type="domain" description="G-protein coupled receptors family 2 profile 1" evidence="14">
    <location>
        <begin position="36"/>
        <end position="82"/>
    </location>
</feature>
<dbReference type="Ensembl" id="ENSSTUT00000008879.1">
    <property type="protein sequence ID" value="ENSSTUP00000008307.1"/>
    <property type="gene ID" value="ENSSTUG00000004062.1"/>
</dbReference>
<protein>
    <submittedName>
        <fullName evidence="16">Gastric inhibitory polypeptide receptor</fullName>
    </submittedName>
</protein>
<dbReference type="Pfam" id="PF02793">
    <property type="entry name" value="HRM"/>
    <property type="match status" value="1"/>
</dbReference>
<keyword evidence="6" id="KW-0297">G-protein coupled receptor</keyword>
<dbReference type="SUPFAM" id="SSF111418">
    <property type="entry name" value="Hormone receptor domain"/>
    <property type="match status" value="1"/>
</dbReference>
<evidence type="ECO:0000256" key="1">
    <source>
        <dbReference type="ARBA" id="ARBA00004651"/>
    </source>
</evidence>
<dbReference type="PROSITE" id="PS50261">
    <property type="entry name" value="G_PROTEIN_RECEP_F2_4"/>
    <property type="match status" value="1"/>
</dbReference>
<dbReference type="Gene3D" id="4.10.1240.10">
    <property type="entry name" value="GPCR, family 2, extracellular hormone receptor domain"/>
    <property type="match status" value="1"/>
</dbReference>
<dbReference type="InterPro" id="IPR001749">
    <property type="entry name" value="GPCR_2_GIP_rcpt"/>
</dbReference>
<feature type="chain" id="PRO_5025490964" evidence="13">
    <location>
        <begin position="21"/>
        <end position="487"/>
    </location>
</feature>
<feature type="transmembrane region" description="Helical" evidence="12">
    <location>
        <begin position="343"/>
        <end position="366"/>
    </location>
</feature>
<keyword evidence="8" id="KW-0675">Receptor</keyword>
<dbReference type="GeneTree" id="ENSGT00940000157969"/>
<keyword evidence="4 12" id="KW-0812">Transmembrane</keyword>
<dbReference type="InterPro" id="IPR001879">
    <property type="entry name" value="GPCR_2_extracellular_dom"/>
</dbReference>
<dbReference type="Proteomes" id="UP000472277">
    <property type="component" value="Chromosome 13"/>
</dbReference>